<dbReference type="InterPro" id="IPR003038">
    <property type="entry name" value="DAD/Ost2"/>
</dbReference>
<reference evidence="9" key="1">
    <citation type="submission" date="2020-11" db="EMBL/GenBank/DDBJ databases">
        <title>Kefir isolates.</title>
        <authorList>
            <person name="Marcisauskas S."/>
            <person name="Kim Y."/>
            <person name="Blasche S."/>
        </authorList>
    </citation>
    <scope>NUCLEOTIDE SEQUENCE</scope>
    <source>
        <strain evidence="9">Olga-1</strain>
    </source>
</reference>
<dbReference type="Pfam" id="PF02109">
    <property type="entry name" value="DAD"/>
    <property type="match status" value="1"/>
</dbReference>
<dbReference type="PIRSF" id="PIRSF005588">
    <property type="entry name" value="DAD"/>
    <property type="match status" value="1"/>
</dbReference>
<evidence type="ECO:0000256" key="2">
    <source>
        <dbReference type="ARBA" id="ARBA00004922"/>
    </source>
</evidence>
<comment type="caution">
    <text evidence="9">The sequence shown here is derived from an EMBL/GenBank/DDBJ whole genome shotgun (WGS) entry which is preliminary data.</text>
</comment>
<proteinExistence type="inferred from homology"/>
<evidence type="ECO:0000256" key="1">
    <source>
        <dbReference type="ARBA" id="ARBA00004477"/>
    </source>
</evidence>
<evidence type="ECO:0000313" key="9">
    <source>
        <dbReference type="EMBL" id="KAG0688109.1"/>
    </source>
</evidence>
<dbReference type="GO" id="GO:0006487">
    <property type="term" value="P:protein N-linked glycosylation"/>
    <property type="evidence" value="ECO:0007669"/>
    <property type="project" value="TreeGrafter"/>
</dbReference>
<dbReference type="GO" id="GO:0008250">
    <property type="term" value="C:oligosaccharyltransferase complex"/>
    <property type="evidence" value="ECO:0007669"/>
    <property type="project" value="InterPro"/>
</dbReference>
<name>A0A9P6WJR9_9ASCO</name>
<evidence type="ECO:0000256" key="8">
    <source>
        <dbReference type="RuleBase" id="RU361136"/>
    </source>
</evidence>
<protein>
    <recommendedName>
        <fullName evidence="8">Dolichyl-diphosphooligosaccharide--protein glycosyltransferase subunit OST2</fullName>
        <shortName evidence="8">Oligosaccharyl transferase subunit OST2</shortName>
    </recommendedName>
</protein>
<sequence length="153" mass="16896">MAKKDVKKVIKPVVAKSNKESNSNTINVASNAAVSTISLFEELSKSVITSYKQYLKDLENDQKLRLIDTFLAFLVVVGIIQFSFCLLGGSFPFNAFLGGFSATIGQFVLTVGLRLQNSDSNKDLFNGLLPERAFGEYILASLILHFVIIHFIN</sequence>
<keyword evidence="5 8" id="KW-0256">Endoplasmic reticulum</keyword>
<keyword evidence="4 8" id="KW-0812">Transmembrane</keyword>
<organism evidence="9 10">
    <name type="scientific">Pichia californica</name>
    <dbReference type="NCBI Taxonomy" id="460514"/>
    <lineage>
        <taxon>Eukaryota</taxon>
        <taxon>Fungi</taxon>
        <taxon>Dikarya</taxon>
        <taxon>Ascomycota</taxon>
        <taxon>Saccharomycotina</taxon>
        <taxon>Pichiomycetes</taxon>
        <taxon>Pichiales</taxon>
        <taxon>Pichiaceae</taxon>
        <taxon>Pichia</taxon>
    </lineage>
</organism>
<dbReference type="Proteomes" id="UP000697127">
    <property type="component" value="Unassembled WGS sequence"/>
</dbReference>
<dbReference type="PANTHER" id="PTHR10705:SF0">
    <property type="entry name" value="DOLICHYL-DIPHOSPHOOLIGOSACCHARIDE--PROTEIN GLYCOSYLTRANSFERASE SUBUNIT DAD1"/>
    <property type="match status" value="1"/>
</dbReference>
<dbReference type="EMBL" id="PUHW01000182">
    <property type="protein sequence ID" value="KAG0688109.1"/>
    <property type="molecule type" value="Genomic_DNA"/>
</dbReference>
<evidence type="ECO:0000256" key="7">
    <source>
        <dbReference type="ARBA" id="ARBA00023136"/>
    </source>
</evidence>
<comment type="subcellular location">
    <subcellularLocation>
        <location evidence="1 8">Endoplasmic reticulum membrane</location>
        <topology evidence="1 8">Multi-pass membrane protein</topology>
    </subcellularLocation>
</comment>
<evidence type="ECO:0000313" key="10">
    <source>
        <dbReference type="Proteomes" id="UP000697127"/>
    </source>
</evidence>
<accession>A0A9P6WJR9</accession>
<evidence type="ECO:0000256" key="5">
    <source>
        <dbReference type="ARBA" id="ARBA00022824"/>
    </source>
</evidence>
<comment type="caution">
    <text evidence="8">Lacks conserved residue(s) required for the propagation of feature annotation.</text>
</comment>
<keyword evidence="10" id="KW-1185">Reference proteome</keyword>
<evidence type="ECO:0000256" key="4">
    <source>
        <dbReference type="ARBA" id="ARBA00022692"/>
    </source>
</evidence>
<gene>
    <name evidence="9" type="primary">OST2</name>
    <name evidence="9" type="ORF">C6P40_001403</name>
</gene>
<keyword evidence="7 8" id="KW-0472">Membrane</keyword>
<keyword evidence="6 8" id="KW-1133">Transmembrane helix</keyword>
<dbReference type="PANTHER" id="PTHR10705">
    <property type="entry name" value="DOLICHYL-DIPHOSPHOOLIGOSACCHARIDE--PROTEIN GLYCOSYLTRANSFERASE SUBUNIT DAD1"/>
    <property type="match status" value="1"/>
</dbReference>
<dbReference type="AlphaFoldDB" id="A0A9P6WJR9"/>
<feature type="transmembrane region" description="Helical" evidence="8">
    <location>
        <begin position="134"/>
        <end position="152"/>
    </location>
</feature>
<evidence type="ECO:0000256" key="6">
    <source>
        <dbReference type="ARBA" id="ARBA00022989"/>
    </source>
</evidence>
<evidence type="ECO:0000256" key="3">
    <source>
        <dbReference type="ARBA" id="ARBA00009386"/>
    </source>
</evidence>
<comment type="subunit">
    <text evidence="8">Component of the oligosaccharyltransferase (OST) complex.</text>
</comment>
<feature type="transmembrane region" description="Helical" evidence="8">
    <location>
        <begin position="70"/>
        <end position="89"/>
    </location>
</feature>
<comment type="similarity">
    <text evidence="3 8">Belongs to the DAD/OST2 family.</text>
</comment>
<comment type="pathway">
    <text evidence="2 8">Protein modification; protein glycosylation.</text>
</comment>
<comment type="function">
    <text evidence="8">Subunit of the oligosaccharyl transferase (OST) complex that catalyzes the initial transfer of a defined glycan (Glc(3)Man(9)GlcNAc(2) in eukaryotes) from the lipid carrier dolichol-pyrophosphate to an asparagine residue within an Asn-X-Ser/Thr consensus motif in nascent polypeptide chains, the first step in protein N-glycosylation. N-glycosylation occurs cotranslationally and the complex associates with the Sec61 complex at the channel-forming translocon complex that mediates protein translocation across the endoplasmic reticulum (ER). All subunits are required for a maximal enzyme activity.</text>
</comment>